<evidence type="ECO:0000313" key="3">
    <source>
        <dbReference type="Proteomes" id="UP001516400"/>
    </source>
</evidence>
<gene>
    <name evidence="2" type="ORF">HHI36_022179</name>
</gene>
<organism evidence="2 3">
    <name type="scientific">Cryptolaemus montrouzieri</name>
    <dbReference type="NCBI Taxonomy" id="559131"/>
    <lineage>
        <taxon>Eukaryota</taxon>
        <taxon>Metazoa</taxon>
        <taxon>Ecdysozoa</taxon>
        <taxon>Arthropoda</taxon>
        <taxon>Hexapoda</taxon>
        <taxon>Insecta</taxon>
        <taxon>Pterygota</taxon>
        <taxon>Neoptera</taxon>
        <taxon>Endopterygota</taxon>
        <taxon>Coleoptera</taxon>
        <taxon>Polyphaga</taxon>
        <taxon>Cucujiformia</taxon>
        <taxon>Coccinelloidea</taxon>
        <taxon>Coccinellidae</taxon>
        <taxon>Scymninae</taxon>
        <taxon>Scymnini</taxon>
        <taxon>Cryptolaemus</taxon>
    </lineage>
</organism>
<reference evidence="2 3" key="1">
    <citation type="journal article" date="2021" name="BMC Biol.">
        <title>Horizontally acquired antibacterial genes associated with adaptive radiation of ladybird beetles.</title>
        <authorList>
            <person name="Li H.S."/>
            <person name="Tang X.F."/>
            <person name="Huang Y.H."/>
            <person name="Xu Z.Y."/>
            <person name="Chen M.L."/>
            <person name="Du X.Y."/>
            <person name="Qiu B.Y."/>
            <person name="Chen P.T."/>
            <person name="Zhang W."/>
            <person name="Slipinski A."/>
            <person name="Escalona H.E."/>
            <person name="Waterhouse R.M."/>
            <person name="Zwick A."/>
            <person name="Pang H."/>
        </authorList>
    </citation>
    <scope>NUCLEOTIDE SEQUENCE [LARGE SCALE GENOMIC DNA]</scope>
    <source>
        <strain evidence="2">SYSU2018</strain>
    </source>
</reference>
<dbReference type="EMBL" id="JABFTP020000042">
    <property type="protein sequence ID" value="KAL3271707.1"/>
    <property type="molecule type" value="Genomic_DNA"/>
</dbReference>
<feature type="compositionally biased region" description="Basic and acidic residues" evidence="1">
    <location>
        <begin position="18"/>
        <end position="31"/>
    </location>
</feature>
<sequence length="104" mass="11782">MWKEKNKSKNKANSLVDRQTENKSQKTTSRLEERILTLENYVCGAERLGKNQKRGEKSGGIGENQDMDRIIDTEVEEATTNIKAGKVSGSDNIDPETIKWRGKK</sequence>
<protein>
    <submittedName>
        <fullName evidence="2">Uncharacterized protein</fullName>
    </submittedName>
</protein>
<keyword evidence="3" id="KW-1185">Reference proteome</keyword>
<accession>A0ABD2MZW9</accession>
<evidence type="ECO:0000313" key="2">
    <source>
        <dbReference type="EMBL" id="KAL3271707.1"/>
    </source>
</evidence>
<dbReference type="Proteomes" id="UP001516400">
    <property type="component" value="Unassembled WGS sequence"/>
</dbReference>
<dbReference type="AlphaFoldDB" id="A0ABD2MZW9"/>
<name>A0ABD2MZW9_9CUCU</name>
<comment type="caution">
    <text evidence="2">The sequence shown here is derived from an EMBL/GenBank/DDBJ whole genome shotgun (WGS) entry which is preliminary data.</text>
</comment>
<feature type="region of interest" description="Disordered" evidence="1">
    <location>
        <begin position="1"/>
        <end position="31"/>
    </location>
</feature>
<proteinExistence type="predicted"/>
<evidence type="ECO:0000256" key="1">
    <source>
        <dbReference type="SAM" id="MobiDB-lite"/>
    </source>
</evidence>